<dbReference type="InterPro" id="IPR045865">
    <property type="entry name" value="ACT-like_dom_sf"/>
</dbReference>
<accession>A0A7V7QN14</accession>
<evidence type="ECO:0000259" key="2">
    <source>
        <dbReference type="PROSITE" id="PS51671"/>
    </source>
</evidence>
<evidence type="ECO:0000313" key="3">
    <source>
        <dbReference type="EMBL" id="KAB1439935.1"/>
    </source>
</evidence>
<protein>
    <recommendedName>
        <fullName evidence="1">UPF0237 protein F7O84_06005</fullName>
    </recommendedName>
</protein>
<organism evidence="3 4">
    <name type="scientific">Candidatus Galacturonatibacter soehngenii</name>
    <dbReference type="NCBI Taxonomy" id="2307010"/>
    <lineage>
        <taxon>Bacteria</taxon>
        <taxon>Bacillati</taxon>
        <taxon>Bacillota</taxon>
        <taxon>Clostridia</taxon>
        <taxon>Lachnospirales</taxon>
        <taxon>Lachnospiraceae</taxon>
        <taxon>Candidatus Galacturonatibacter</taxon>
    </lineage>
</organism>
<dbReference type="InterPro" id="IPR002912">
    <property type="entry name" value="ACT_dom"/>
</dbReference>
<dbReference type="PROSITE" id="PS51671">
    <property type="entry name" value="ACT"/>
    <property type="match status" value="1"/>
</dbReference>
<dbReference type="HAMAP" id="MF_01054">
    <property type="entry name" value="UPF0237"/>
    <property type="match status" value="1"/>
</dbReference>
<comment type="similarity">
    <text evidence="1">Belongs to the UPF0237 family.</text>
</comment>
<dbReference type="RefSeq" id="WP_151142995.1">
    <property type="nucleotide sequence ID" value="NZ_WAGX01000004.1"/>
</dbReference>
<sequence>MKKTIITVVGKDTVGIIAKVCTYLAENNINILDISQTIVQDYFNMMMIVDANKSAKPFSDMAMELDKIGEDIGVKITCQLEDIFNKMHRI</sequence>
<proteinExistence type="inferred from homology"/>
<reference evidence="3 4" key="1">
    <citation type="submission" date="2019-09" db="EMBL/GenBank/DDBJ databases">
        <authorList>
            <person name="Valk L.C."/>
        </authorList>
    </citation>
    <scope>NUCLEOTIDE SEQUENCE [LARGE SCALE GENOMIC DNA]</scope>
    <source>
        <strain evidence="3">GalUA</strain>
    </source>
</reference>
<feature type="domain" description="ACT" evidence="2">
    <location>
        <begin position="5"/>
        <end position="79"/>
    </location>
</feature>
<dbReference type="CDD" id="cd04872">
    <property type="entry name" value="ACT_1ZPV"/>
    <property type="match status" value="1"/>
</dbReference>
<dbReference type="PANTHER" id="PTHR34875">
    <property type="entry name" value="UPF0237 PROTEIN MJ1558"/>
    <property type="match status" value="1"/>
</dbReference>
<dbReference type="EMBL" id="WAGX01000004">
    <property type="protein sequence ID" value="KAB1439935.1"/>
    <property type="molecule type" value="Genomic_DNA"/>
</dbReference>
<dbReference type="Pfam" id="PF13740">
    <property type="entry name" value="ACT_6"/>
    <property type="match status" value="1"/>
</dbReference>
<dbReference type="NCBIfam" id="NF001220">
    <property type="entry name" value="PRK00194.1"/>
    <property type="match status" value="1"/>
</dbReference>
<dbReference type="InterPro" id="IPR022986">
    <property type="entry name" value="UPF0237_ACT"/>
</dbReference>
<gene>
    <name evidence="3" type="ORF">F7O84_06005</name>
</gene>
<evidence type="ECO:0000313" key="4">
    <source>
        <dbReference type="Proteomes" id="UP000461768"/>
    </source>
</evidence>
<dbReference type="PANTHER" id="PTHR34875:SF6">
    <property type="entry name" value="UPF0237 PROTEIN MJ1558"/>
    <property type="match status" value="1"/>
</dbReference>
<dbReference type="InterPro" id="IPR050990">
    <property type="entry name" value="UPF0237/GcvR_regulator"/>
</dbReference>
<dbReference type="AlphaFoldDB" id="A0A7V7QN14"/>
<dbReference type="OrthoDB" id="9803078at2"/>
<keyword evidence="4" id="KW-1185">Reference proteome</keyword>
<reference evidence="3 4" key="2">
    <citation type="submission" date="2020-02" db="EMBL/GenBank/DDBJ databases">
        <title>Candidatus Galacturonibacter soehngenii shows hetero-acetogenic catabolism of galacturonic acid but lacks a canonical carbon monoxide dehydrogenase/acetyl-CoA synthase complex.</title>
        <authorList>
            <person name="Diender M."/>
            <person name="Stouten G.R."/>
            <person name="Petersen J.F."/>
            <person name="Nielsen P.H."/>
            <person name="Dueholm M.S."/>
            <person name="Pronk J.T."/>
            <person name="Van Loosdrecht M.C.M."/>
        </authorList>
    </citation>
    <scope>NUCLEOTIDE SEQUENCE [LARGE SCALE GENOMIC DNA]</scope>
    <source>
        <strain evidence="3">GalUA</strain>
    </source>
</reference>
<dbReference type="SUPFAM" id="SSF55021">
    <property type="entry name" value="ACT-like"/>
    <property type="match status" value="1"/>
</dbReference>
<name>A0A7V7QN14_9FIRM</name>
<comment type="caution">
    <text evidence="3">The sequence shown here is derived from an EMBL/GenBank/DDBJ whole genome shotgun (WGS) entry which is preliminary data.</text>
</comment>
<dbReference type="Gene3D" id="3.30.70.260">
    <property type="match status" value="1"/>
</dbReference>
<dbReference type="Proteomes" id="UP000461768">
    <property type="component" value="Unassembled WGS sequence"/>
</dbReference>
<evidence type="ECO:0000256" key="1">
    <source>
        <dbReference type="HAMAP-Rule" id="MF_01054"/>
    </source>
</evidence>